<gene>
    <name evidence="2" type="ORF">DVH24_000539</name>
</gene>
<comment type="caution">
    <text evidence="2">The sequence shown here is derived from an EMBL/GenBank/DDBJ whole genome shotgun (WGS) entry which is preliminary data.</text>
</comment>
<dbReference type="EMBL" id="RDQH01000335">
    <property type="protein sequence ID" value="RXH88940.1"/>
    <property type="molecule type" value="Genomic_DNA"/>
</dbReference>
<evidence type="ECO:0000256" key="1">
    <source>
        <dbReference type="SAM" id="MobiDB-lite"/>
    </source>
</evidence>
<evidence type="ECO:0000313" key="2">
    <source>
        <dbReference type="EMBL" id="RXH88940.1"/>
    </source>
</evidence>
<dbReference type="Proteomes" id="UP000290289">
    <property type="component" value="Chromosome 9"/>
</dbReference>
<reference evidence="2 3" key="1">
    <citation type="submission" date="2018-10" db="EMBL/GenBank/DDBJ databases">
        <title>A high-quality apple genome assembly.</title>
        <authorList>
            <person name="Hu J."/>
        </authorList>
    </citation>
    <scope>NUCLEOTIDE SEQUENCE [LARGE SCALE GENOMIC DNA]</scope>
    <source>
        <strain evidence="3">cv. HFTH1</strain>
        <tissue evidence="2">Young leaf</tissue>
    </source>
</reference>
<accession>A0A498J098</accession>
<protein>
    <submittedName>
        <fullName evidence="2">Uncharacterized protein</fullName>
    </submittedName>
</protein>
<name>A0A498J098_MALDO</name>
<evidence type="ECO:0000313" key="3">
    <source>
        <dbReference type="Proteomes" id="UP000290289"/>
    </source>
</evidence>
<organism evidence="2 3">
    <name type="scientific">Malus domestica</name>
    <name type="common">Apple</name>
    <name type="synonym">Pyrus malus</name>
    <dbReference type="NCBI Taxonomy" id="3750"/>
    <lineage>
        <taxon>Eukaryota</taxon>
        <taxon>Viridiplantae</taxon>
        <taxon>Streptophyta</taxon>
        <taxon>Embryophyta</taxon>
        <taxon>Tracheophyta</taxon>
        <taxon>Spermatophyta</taxon>
        <taxon>Magnoliopsida</taxon>
        <taxon>eudicotyledons</taxon>
        <taxon>Gunneridae</taxon>
        <taxon>Pentapetalae</taxon>
        <taxon>rosids</taxon>
        <taxon>fabids</taxon>
        <taxon>Rosales</taxon>
        <taxon>Rosaceae</taxon>
        <taxon>Amygdaloideae</taxon>
        <taxon>Maleae</taxon>
        <taxon>Malus</taxon>
    </lineage>
</organism>
<feature type="region of interest" description="Disordered" evidence="1">
    <location>
        <begin position="94"/>
        <end position="130"/>
    </location>
</feature>
<feature type="compositionally biased region" description="Basic and acidic residues" evidence="1">
    <location>
        <begin position="94"/>
        <end position="119"/>
    </location>
</feature>
<dbReference type="AlphaFoldDB" id="A0A498J098"/>
<proteinExistence type="predicted"/>
<keyword evidence="3" id="KW-1185">Reference proteome</keyword>
<sequence>MKQHQGRLVFGWWSRAGGITSTTAQGWPNTAGLLPLRFMTAKAPNRAAVHGHWPSIPRVVDVRYATFLVPNLTGNRSLMHRIEEEVEKVIEKGKEEKEKKRQEVEKAVDSKINRSRSEGDTCPPETTASS</sequence>